<dbReference type="GO" id="GO:0022857">
    <property type="term" value="F:transmembrane transporter activity"/>
    <property type="evidence" value="ECO:0007669"/>
    <property type="project" value="TreeGrafter"/>
</dbReference>
<keyword evidence="5 6" id="KW-0472">Membrane</keyword>
<feature type="domain" description="MacB-like periplasmic core" evidence="8">
    <location>
        <begin position="501"/>
        <end position="634"/>
    </location>
</feature>
<dbReference type="AlphaFoldDB" id="A0A2D0N9S9"/>
<dbReference type="OrthoDB" id="5933722at2"/>
<feature type="domain" description="MacB-like periplasmic core" evidence="8">
    <location>
        <begin position="22"/>
        <end position="239"/>
    </location>
</feature>
<accession>A0A2D0N9S9</accession>
<reference evidence="9 10" key="1">
    <citation type="submission" date="2017-10" db="EMBL/GenBank/DDBJ databases">
        <title>The draft genome sequence of Lewinella nigricans NBRC 102662.</title>
        <authorList>
            <person name="Wang K."/>
        </authorList>
    </citation>
    <scope>NUCLEOTIDE SEQUENCE [LARGE SCALE GENOMIC DNA]</scope>
    <source>
        <strain evidence="9 10">NBRC 102662</strain>
    </source>
</reference>
<dbReference type="InterPro" id="IPR025857">
    <property type="entry name" value="MacB_PCD"/>
</dbReference>
<dbReference type="Pfam" id="PF12704">
    <property type="entry name" value="MacB_PCD"/>
    <property type="match status" value="2"/>
</dbReference>
<dbReference type="InterPro" id="IPR003838">
    <property type="entry name" value="ABC3_permease_C"/>
</dbReference>
<name>A0A2D0N9S9_FLAN2</name>
<proteinExistence type="predicted"/>
<feature type="transmembrane region" description="Helical" evidence="6">
    <location>
        <begin position="333"/>
        <end position="362"/>
    </location>
</feature>
<feature type="transmembrane region" description="Helical" evidence="6">
    <location>
        <begin position="288"/>
        <end position="312"/>
    </location>
</feature>
<dbReference type="RefSeq" id="WP_099151677.1">
    <property type="nucleotide sequence ID" value="NZ_PDUD01000023.1"/>
</dbReference>
<feature type="transmembrane region" description="Helical" evidence="6">
    <location>
        <begin position="20"/>
        <end position="41"/>
    </location>
</feature>
<protein>
    <recommendedName>
        <fullName evidence="11">ABC transporter permease</fullName>
    </recommendedName>
</protein>
<evidence type="ECO:0000256" key="5">
    <source>
        <dbReference type="ARBA" id="ARBA00023136"/>
    </source>
</evidence>
<evidence type="ECO:0008006" key="11">
    <source>
        <dbReference type="Google" id="ProtNLM"/>
    </source>
</evidence>
<dbReference type="Proteomes" id="UP000223913">
    <property type="component" value="Unassembled WGS sequence"/>
</dbReference>
<evidence type="ECO:0000259" key="7">
    <source>
        <dbReference type="Pfam" id="PF02687"/>
    </source>
</evidence>
<keyword evidence="2" id="KW-1003">Cell membrane</keyword>
<evidence type="ECO:0000256" key="3">
    <source>
        <dbReference type="ARBA" id="ARBA00022692"/>
    </source>
</evidence>
<evidence type="ECO:0000259" key="8">
    <source>
        <dbReference type="Pfam" id="PF12704"/>
    </source>
</evidence>
<feature type="transmembrane region" description="Helical" evidence="6">
    <location>
        <begin position="668"/>
        <end position="693"/>
    </location>
</feature>
<evidence type="ECO:0000256" key="2">
    <source>
        <dbReference type="ARBA" id="ARBA00022475"/>
    </source>
</evidence>
<dbReference type="PROSITE" id="PS51257">
    <property type="entry name" value="PROKAR_LIPOPROTEIN"/>
    <property type="match status" value="1"/>
</dbReference>
<organism evidence="9 10">
    <name type="scientific">Flavilitoribacter nigricans (strain ATCC 23147 / DSM 23189 / NBRC 102662 / NCIMB 1420 / SS-2)</name>
    <name type="common">Lewinella nigricans</name>
    <dbReference type="NCBI Taxonomy" id="1122177"/>
    <lineage>
        <taxon>Bacteria</taxon>
        <taxon>Pseudomonadati</taxon>
        <taxon>Bacteroidota</taxon>
        <taxon>Saprospiria</taxon>
        <taxon>Saprospirales</taxon>
        <taxon>Lewinellaceae</taxon>
        <taxon>Flavilitoribacter</taxon>
    </lineage>
</organism>
<feature type="transmembrane region" description="Helical" evidence="6">
    <location>
        <begin position="426"/>
        <end position="448"/>
    </location>
</feature>
<evidence type="ECO:0000313" key="9">
    <source>
        <dbReference type="EMBL" id="PHN05130.1"/>
    </source>
</evidence>
<keyword evidence="3 6" id="KW-0812">Transmembrane</keyword>
<comment type="caution">
    <text evidence="9">The sequence shown here is derived from an EMBL/GenBank/DDBJ whole genome shotgun (WGS) entry which is preliminary data.</text>
</comment>
<evidence type="ECO:0000313" key="10">
    <source>
        <dbReference type="Proteomes" id="UP000223913"/>
    </source>
</evidence>
<keyword evidence="4 6" id="KW-1133">Transmembrane helix</keyword>
<sequence>MFQNYLKVTFRNLLKNKLFVFINVTGLGIALACCIVAYLNWEYNAKFDEYHTQADNTYFVNFVRITNGRPIKNGNSPLPIGDQIATSIAQVDQVIRYYPIGGNFRVGNEVFRTSLSAVDPEFFEVFTFPMVVGSAAGLQDKQSIVISTELQEKHFPGQPDPLGEVLTYINGEERMDFKVAGVFRKPPDNNSFYEEAYIRYDQAMDILDFKEDDWSLFNNTFVTIDNPDDVPEVERQLQAYVDIQNKAKDDYKVESYFLNPFHGSAVRAEREDYWNHWLNSSLPTAAAVAPGIMALLILLIACFNFTNTSIAIANRRIKEIGIRKVLGSGRRQLIAQFLGENVLLVFLSLLAGLLISAFLVPAYSAMWPFLEIKLNLLENLDLLGFLSLLLLFTALIAGSYPAFYVSGFQPTSILRGKTKFSGTNMLTRVLLTLQYAISLLAIICGFVFSQNAKYQESYDMGFNVESILFAYVQDESGFTKMRNELMGDSRIKEMAGSRHSITSAWYTDPIKYGESEMDVSIFDIGAGYLSTVGATIVEGRDFIENSQTDIERSVIINQELARQMGWSEPIGKRVVLSDTIALNVVGVVKDIYFEGGLWEPLEPMLMRYSDQSNYRFISVRTDMEDLLAVKEAMDEKWRTVFPDELSTVRFMEEEKAETALVNSNIRTLFIFLGIVAVLLSVIGLFSLVSLNLIKRMKEIGVRKVLGASVENISLKVSREFIIILAVASVLGCVGGYFLSDMLMASIWTYYVPQRAMPFVISVAILFLVSVLTIGGKVVRAASVNPATILRDD</sequence>
<evidence type="ECO:0000256" key="6">
    <source>
        <dbReference type="SAM" id="Phobius"/>
    </source>
</evidence>
<gene>
    <name evidence="9" type="ORF">CRP01_19100</name>
</gene>
<evidence type="ECO:0000256" key="4">
    <source>
        <dbReference type="ARBA" id="ARBA00022989"/>
    </source>
</evidence>
<dbReference type="EMBL" id="PDUD01000023">
    <property type="protein sequence ID" value="PHN05130.1"/>
    <property type="molecule type" value="Genomic_DNA"/>
</dbReference>
<evidence type="ECO:0000256" key="1">
    <source>
        <dbReference type="ARBA" id="ARBA00004651"/>
    </source>
</evidence>
<dbReference type="InterPro" id="IPR050250">
    <property type="entry name" value="Macrolide_Exporter_MacB"/>
</dbReference>
<feature type="domain" description="ABC3 transporter permease C-terminal" evidence="7">
    <location>
        <begin position="292"/>
        <end position="409"/>
    </location>
</feature>
<keyword evidence="10" id="KW-1185">Reference proteome</keyword>
<dbReference type="PANTHER" id="PTHR30572">
    <property type="entry name" value="MEMBRANE COMPONENT OF TRANSPORTER-RELATED"/>
    <property type="match status" value="1"/>
</dbReference>
<feature type="domain" description="ABC3 transporter permease C-terminal" evidence="7">
    <location>
        <begin position="670"/>
        <end position="785"/>
    </location>
</feature>
<dbReference type="GO" id="GO:0005886">
    <property type="term" value="C:plasma membrane"/>
    <property type="evidence" value="ECO:0007669"/>
    <property type="project" value="UniProtKB-SubCell"/>
</dbReference>
<comment type="subcellular location">
    <subcellularLocation>
        <location evidence="1">Cell membrane</location>
        <topology evidence="1">Multi-pass membrane protein</topology>
    </subcellularLocation>
</comment>
<feature type="transmembrane region" description="Helical" evidence="6">
    <location>
        <begin position="382"/>
        <end position="405"/>
    </location>
</feature>
<dbReference type="PANTHER" id="PTHR30572:SF18">
    <property type="entry name" value="ABC-TYPE MACROLIDE FAMILY EXPORT SYSTEM PERMEASE COMPONENT 2"/>
    <property type="match status" value="1"/>
</dbReference>
<feature type="transmembrane region" description="Helical" evidence="6">
    <location>
        <begin position="720"/>
        <end position="738"/>
    </location>
</feature>
<feature type="transmembrane region" description="Helical" evidence="6">
    <location>
        <begin position="758"/>
        <end position="778"/>
    </location>
</feature>
<dbReference type="Pfam" id="PF02687">
    <property type="entry name" value="FtsX"/>
    <property type="match status" value="2"/>
</dbReference>